<dbReference type="RefSeq" id="YP_009819128.1">
    <property type="nucleotide sequence ID" value="NC_048146.1"/>
</dbReference>
<evidence type="ECO:0000313" key="2">
    <source>
        <dbReference type="EMBL" id="QAU07149.1"/>
    </source>
</evidence>
<sequence>MKDARLYAKFTLDFPDSHKVMPLSDAAFRCLVEATLWSRKQLTDGLLPSRYAVAKWGLDVLQELMQNDPSNPSLIEVQGGYQIRDFAEHQDTKADIEARRQRNKEAGRKGGLAKSKQTAKQPASESLSESVAETETHIKNRFDDFWNTYPRKVGRKASVPAYASAIKTISEDELIEAARQYAAACKGSDPKFIAHPKTWLNQGRWDEFTASPSQTPEEFLNDCWDKGAVAPITELTGRKPDFIRWPEPIPEDFDQPAYVRDFNRRWIKDNRDELVEALRGRL</sequence>
<dbReference type="Proteomes" id="UP000289785">
    <property type="component" value="Segment"/>
</dbReference>
<evidence type="ECO:0008006" key="4">
    <source>
        <dbReference type="Google" id="ProtNLM"/>
    </source>
</evidence>
<gene>
    <name evidence="2" type="primary">83</name>
    <name evidence="2" type="ORF">SEA_ASAPAG_83</name>
</gene>
<evidence type="ECO:0000313" key="3">
    <source>
        <dbReference type="Proteomes" id="UP000289785"/>
    </source>
</evidence>
<dbReference type="EMBL" id="MK376961">
    <property type="protein sequence ID" value="QAU07149.1"/>
    <property type="molecule type" value="Genomic_DNA"/>
</dbReference>
<feature type="compositionally biased region" description="Polar residues" evidence="1">
    <location>
        <begin position="115"/>
        <end position="132"/>
    </location>
</feature>
<keyword evidence="3" id="KW-1185">Reference proteome</keyword>
<evidence type="ECO:0000256" key="1">
    <source>
        <dbReference type="SAM" id="MobiDB-lite"/>
    </source>
</evidence>
<reference evidence="2 3" key="1">
    <citation type="submission" date="2019-01" db="EMBL/GenBank/DDBJ databases">
        <authorList>
            <person name="Case A."/>
            <person name="Jordan N."/>
            <person name="Abdul-Shukar N."/>
            <person name="Baronian N."/>
            <person name="Bartlett E."/>
            <person name="Cordova J."/>
            <person name="Doering K."/>
            <person name="Downer L."/>
            <person name="Harrington M."/>
            <person name="Nillson B."/>
            <person name="Rencher J."/>
            <person name="Sandoval D."/>
            <person name="Weiss L."/>
            <person name="West E."/>
            <person name="Koga A.P."/>
            <person name="Garlena R.A."/>
            <person name="Russell D.A."/>
            <person name="Pope W.H."/>
            <person name="Jacobs-Sera D."/>
            <person name="Hatfull G.F."/>
        </authorList>
    </citation>
    <scope>NUCLEOTIDE SEQUENCE [LARGE SCALE GENOMIC DNA]</scope>
</reference>
<name>A0A410TDP6_9CAUD</name>
<dbReference type="GeneID" id="55010499"/>
<organism evidence="2 3">
    <name type="scientific">Gordonia phage Asapag</name>
    <dbReference type="NCBI Taxonomy" id="2507862"/>
    <lineage>
        <taxon>Viruses</taxon>
        <taxon>Duplodnaviria</taxon>
        <taxon>Heunggongvirae</taxon>
        <taxon>Uroviricota</taxon>
        <taxon>Caudoviricetes</taxon>
        <taxon>Langleyhallvirinae</taxon>
        <taxon>Getalongvirus</taxon>
        <taxon>Getalongvirus asapag</taxon>
    </lineage>
</organism>
<accession>A0A410TDP6</accession>
<feature type="region of interest" description="Disordered" evidence="1">
    <location>
        <begin position="100"/>
        <end position="132"/>
    </location>
</feature>
<proteinExistence type="predicted"/>
<dbReference type="KEGG" id="vg:55010499"/>
<protein>
    <recommendedName>
        <fullName evidence="4">Helix-turn-helix DNA binding domain protein</fullName>
    </recommendedName>
</protein>